<proteinExistence type="predicted"/>
<sequence>LIVEFEEHILVETEHIATNKKEQILHIAHGIITWVSVFFPPGCHNMVHCVVLHHEHQIFPSTEGMTLAGNATPIEWTEYYESYQPPYELKVKLWGVGCAYKHTITVRVAILPRKAIIAIAIVDAIKGMFGLLRPKRLFTLGQGRAE</sequence>
<protein>
    <submittedName>
        <fullName evidence="1">Uncharacterized protein</fullName>
    </submittedName>
</protein>
<comment type="caution">
    <text evidence="1">The sequence shown here is derived from an EMBL/GenBank/DDBJ whole genome shotgun (WGS) entry which is preliminary data.</text>
</comment>
<dbReference type="AlphaFoldDB" id="X1Q2A1"/>
<evidence type="ECO:0000313" key="1">
    <source>
        <dbReference type="EMBL" id="GAI48876.1"/>
    </source>
</evidence>
<organism evidence="1">
    <name type="scientific">marine sediment metagenome</name>
    <dbReference type="NCBI Taxonomy" id="412755"/>
    <lineage>
        <taxon>unclassified sequences</taxon>
        <taxon>metagenomes</taxon>
        <taxon>ecological metagenomes</taxon>
    </lineage>
</organism>
<feature type="non-terminal residue" evidence="1">
    <location>
        <position position="1"/>
    </location>
</feature>
<dbReference type="EMBL" id="BARV01038576">
    <property type="protein sequence ID" value="GAI48876.1"/>
    <property type="molecule type" value="Genomic_DNA"/>
</dbReference>
<reference evidence="1" key="1">
    <citation type="journal article" date="2014" name="Front. Microbiol.">
        <title>High frequency of phylogenetically diverse reductive dehalogenase-homologous genes in deep subseafloor sedimentary metagenomes.</title>
        <authorList>
            <person name="Kawai M."/>
            <person name="Futagami T."/>
            <person name="Toyoda A."/>
            <person name="Takaki Y."/>
            <person name="Nishi S."/>
            <person name="Hori S."/>
            <person name="Arai W."/>
            <person name="Tsubouchi T."/>
            <person name="Morono Y."/>
            <person name="Uchiyama I."/>
            <person name="Ito T."/>
            <person name="Fujiyama A."/>
            <person name="Inagaki F."/>
            <person name="Takami H."/>
        </authorList>
    </citation>
    <scope>NUCLEOTIDE SEQUENCE</scope>
    <source>
        <strain evidence="1">Expedition CK06-06</strain>
    </source>
</reference>
<gene>
    <name evidence="1" type="ORF">S06H3_59383</name>
</gene>
<name>X1Q2A1_9ZZZZ</name>
<accession>X1Q2A1</accession>